<keyword evidence="2" id="KW-1185">Reference proteome</keyword>
<dbReference type="Proteomes" id="UP000076871">
    <property type="component" value="Unassembled WGS sequence"/>
</dbReference>
<dbReference type="EMBL" id="KV427614">
    <property type="protein sequence ID" value="KZT08756.1"/>
    <property type="molecule type" value="Genomic_DNA"/>
</dbReference>
<dbReference type="OrthoDB" id="1886626at2759"/>
<dbReference type="InParanoid" id="A0A165FCD7"/>
<gene>
    <name evidence="1" type="ORF">LAESUDRAFT_757469</name>
</gene>
<dbReference type="STRING" id="1314785.A0A165FCD7"/>
<reference evidence="1 2" key="1">
    <citation type="journal article" date="2016" name="Mol. Biol. Evol.">
        <title>Comparative Genomics of Early-Diverging Mushroom-Forming Fungi Provides Insights into the Origins of Lignocellulose Decay Capabilities.</title>
        <authorList>
            <person name="Nagy L.G."/>
            <person name="Riley R."/>
            <person name="Tritt A."/>
            <person name="Adam C."/>
            <person name="Daum C."/>
            <person name="Floudas D."/>
            <person name="Sun H."/>
            <person name="Yadav J.S."/>
            <person name="Pangilinan J."/>
            <person name="Larsson K.H."/>
            <person name="Matsuura K."/>
            <person name="Barry K."/>
            <person name="Labutti K."/>
            <person name="Kuo R."/>
            <person name="Ohm R.A."/>
            <person name="Bhattacharya S.S."/>
            <person name="Shirouzu T."/>
            <person name="Yoshinaga Y."/>
            <person name="Martin F.M."/>
            <person name="Grigoriev I.V."/>
            <person name="Hibbett D.S."/>
        </authorList>
    </citation>
    <scope>NUCLEOTIDE SEQUENCE [LARGE SCALE GENOMIC DNA]</scope>
    <source>
        <strain evidence="1 2">93-53</strain>
    </source>
</reference>
<evidence type="ECO:0000313" key="2">
    <source>
        <dbReference type="Proteomes" id="UP000076871"/>
    </source>
</evidence>
<protein>
    <submittedName>
        <fullName evidence="1">Uncharacterized protein</fullName>
    </submittedName>
</protein>
<dbReference type="AlphaFoldDB" id="A0A165FCD7"/>
<dbReference type="Gene3D" id="3.40.720.10">
    <property type="entry name" value="Alkaline Phosphatase, subunit A"/>
    <property type="match status" value="1"/>
</dbReference>
<organism evidence="1 2">
    <name type="scientific">Laetiporus sulphureus 93-53</name>
    <dbReference type="NCBI Taxonomy" id="1314785"/>
    <lineage>
        <taxon>Eukaryota</taxon>
        <taxon>Fungi</taxon>
        <taxon>Dikarya</taxon>
        <taxon>Basidiomycota</taxon>
        <taxon>Agaricomycotina</taxon>
        <taxon>Agaricomycetes</taxon>
        <taxon>Polyporales</taxon>
        <taxon>Laetiporus</taxon>
    </lineage>
</organism>
<dbReference type="GeneID" id="63829334"/>
<proteinExistence type="predicted"/>
<dbReference type="RefSeq" id="XP_040766496.1">
    <property type="nucleotide sequence ID" value="XM_040912306.1"/>
</dbReference>
<sequence length="211" mass="22953">MKRDAIVAGNMMNMNTISKEHSVRTLHAHGIAMGLGDGLMGNSEVGIDVSIKKRQFYKNGGVRPSAPTGSRLGRWRALAHKPPVRAARGCERGRRPKRLQQLLRRWAGHGAPLGHRIVKGLLAFTEKEKSGQIAIVVGATTQWTATSIKIAVDGLVKGKDETDEVLKPIVVNGDEGRIKDGDTLLCAERPAFPVAFPPQPMMNVLAEWLAK</sequence>
<name>A0A165FCD7_9APHY</name>
<accession>A0A165FCD7</accession>
<evidence type="ECO:0000313" key="1">
    <source>
        <dbReference type="EMBL" id="KZT08756.1"/>
    </source>
</evidence>
<dbReference type="InterPro" id="IPR017850">
    <property type="entry name" value="Alkaline_phosphatase_core_sf"/>
</dbReference>